<name>A0ACC0AW48_CATRO</name>
<proteinExistence type="predicted"/>
<sequence length="298" mass="33729">MDETIKVMKGLTTRSRVYLSGFLIQGPQRKEAFLGKDFELFHNLERSSYNFVSEQTPFKSKYKEKSKVTPPSYNALKFPLLLLAFEAEDYIVQEERVEALFYSYGIWEEDKVSVANAFCATEPTSDGRADYLARNQSQFLNSVATTCGMKPSHGMGAKVESMGHELSVSHEDIIISFSINLYRLCHELSFKELKLFLLVYASYMVMVGGSLVMALTFHLALDVARMSKCLSSRAHLEKQLFDTDARIKLSYFDLELLHDDLIIDLIIGNTLSSCASMWSKIYIFLGSLVGSGYAKRVN</sequence>
<keyword evidence="2" id="KW-1185">Reference proteome</keyword>
<evidence type="ECO:0000313" key="1">
    <source>
        <dbReference type="EMBL" id="KAI5664505.1"/>
    </source>
</evidence>
<protein>
    <submittedName>
        <fullName evidence="1">Uncharacterized protein</fullName>
    </submittedName>
</protein>
<dbReference type="EMBL" id="CM044705">
    <property type="protein sequence ID" value="KAI5664505.1"/>
    <property type="molecule type" value="Genomic_DNA"/>
</dbReference>
<gene>
    <name evidence="1" type="ORF">M9H77_23828</name>
</gene>
<organism evidence="1 2">
    <name type="scientific">Catharanthus roseus</name>
    <name type="common">Madagascar periwinkle</name>
    <name type="synonym">Vinca rosea</name>
    <dbReference type="NCBI Taxonomy" id="4058"/>
    <lineage>
        <taxon>Eukaryota</taxon>
        <taxon>Viridiplantae</taxon>
        <taxon>Streptophyta</taxon>
        <taxon>Embryophyta</taxon>
        <taxon>Tracheophyta</taxon>
        <taxon>Spermatophyta</taxon>
        <taxon>Magnoliopsida</taxon>
        <taxon>eudicotyledons</taxon>
        <taxon>Gunneridae</taxon>
        <taxon>Pentapetalae</taxon>
        <taxon>asterids</taxon>
        <taxon>lamiids</taxon>
        <taxon>Gentianales</taxon>
        <taxon>Apocynaceae</taxon>
        <taxon>Rauvolfioideae</taxon>
        <taxon>Vinceae</taxon>
        <taxon>Catharanthinae</taxon>
        <taxon>Catharanthus</taxon>
    </lineage>
</organism>
<evidence type="ECO:0000313" key="2">
    <source>
        <dbReference type="Proteomes" id="UP001060085"/>
    </source>
</evidence>
<accession>A0ACC0AW48</accession>
<comment type="caution">
    <text evidence="1">The sequence shown here is derived from an EMBL/GenBank/DDBJ whole genome shotgun (WGS) entry which is preliminary data.</text>
</comment>
<reference evidence="2" key="1">
    <citation type="journal article" date="2023" name="Nat. Plants">
        <title>Single-cell RNA sequencing provides a high-resolution roadmap for understanding the multicellular compartmentation of specialized metabolism.</title>
        <authorList>
            <person name="Sun S."/>
            <person name="Shen X."/>
            <person name="Li Y."/>
            <person name="Li Y."/>
            <person name="Wang S."/>
            <person name="Li R."/>
            <person name="Zhang H."/>
            <person name="Shen G."/>
            <person name="Guo B."/>
            <person name="Wei J."/>
            <person name="Xu J."/>
            <person name="St-Pierre B."/>
            <person name="Chen S."/>
            <person name="Sun C."/>
        </authorList>
    </citation>
    <scope>NUCLEOTIDE SEQUENCE [LARGE SCALE GENOMIC DNA]</scope>
</reference>
<dbReference type="Proteomes" id="UP001060085">
    <property type="component" value="Linkage Group LG05"/>
</dbReference>